<comment type="caution">
    <text evidence="1">The sequence shown here is derived from an EMBL/GenBank/DDBJ whole genome shotgun (WGS) entry which is preliminary data.</text>
</comment>
<gene>
    <name evidence="1" type="ORF">Pla108_02290</name>
</gene>
<sequence length="146" mass="15917">MSSCAPLTQSVSKTTTLQPVLERLGGGRHERRGIDRREFSFRLLLTPLDTPRDGGVEGRDAGGSSSIYVTGRNLSLRGVGIEHATPITHRRVRLQAADSRLDELGLGDLEFDVTLRWCRFVSPESYESGGQVTSPLPQQLLAASKA</sequence>
<evidence type="ECO:0000313" key="2">
    <source>
        <dbReference type="Proteomes" id="UP000317421"/>
    </source>
</evidence>
<proteinExistence type="predicted"/>
<keyword evidence="2" id="KW-1185">Reference proteome</keyword>
<dbReference type="EMBL" id="SJPR01000001">
    <property type="protein sequence ID" value="TWT99294.1"/>
    <property type="molecule type" value="Genomic_DNA"/>
</dbReference>
<accession>A0A5C6AH23</accession>
<protein>
    <submittedName>
        <fullName evidence="1">Uncharacterized protein</fullName>
    </submittedName>
</protein>
<dbReference type="RefSeq" id="WP_146441715.1">
    <property type="nucleotide sequence ID" value="NZ_SJPR01000001.1"/>
</dbReference>
<organism evidence="1 2">
    <name type="scientific">Botrimarina colliarenosi</name>
    <dbReference type="NCBI Taxonomy" id="2528001"/>
    <lineage>
        <taxon>Bacteria</taxon>
        <taxon>Pseudomonadati</taxon>
        <taxon>Planctomycetota</taxon>
        <taxon>Planctomycetia</taxon>
        <taxon>Pirellulales</taxon>
        <taxon>Lacipirellulaceae</taxon>
        <taxon>Botrimarina</taxon>
    </lineage>
</organism>
<dbReference type="OrthoDB" id="292107at2"/>
<dbReference type="AlphaFoldDB" id="A0A5C6AH23"/>
<name>A0A5C6AH23_9BACT</name>
<evidence type="ECO:0000313" key="1">
    <source>
        <dbReference type="EMBL" id="TWT99294.1"/>
    </source>
</evidence>
<reference evidence="1 2" key="1">
    <citation type="submission" date="2019-02" db="EMBL/GenBank/DDBJ databases">
        <title>Deep-cultivation of Planctomycetes and their phenomic and genomic characterization uncovers novel biology.</title>
        <authorList>
            <person name="Wiegand S."/>
            <person name="Jogler M."/>
            <person name="Boedeker C."/>
            <person name="Pinto D."/>
            <person name="Vollmers J."/>
            <person name="Rivas-Marin E."/>
            <person name="Kohn T."/>
            <person name="Peeters S.H."/>
            <person name="Heuer A."/>
            <person name="Rast P."/>
            <person name="Oberbeckmann S."/>
            <person name="Bunk B."/>
            <person name="Jeske O."/>
            <person name="Meyerdierks A."/>
            <person name="Storesund J.E."/>
            <person name="Kallscheuer N."/>
            <person name="Luecker S."/>
            <person name="Lage O.M."/>
            <person name="Pohl T."/>
            <person name="Merkel B.J."/>
            <person name="Hornburger P."/>
            <person name="Mueller R.-W."/>
            <person name="Bruemmer F."/>
            <person name="Labrenz M."/>
            <person name="Spormann A.M."/>
            <person name="Op Den Camp H."/>
            <person name="Overmann J."/>
            <person name="Amann R."/>
            <person name="Jetten M.S.M."/>
            <person name="Mascher T."/>
            <person name="Medema M.H."/>
            <person name="Devos D.P."/>
            <person name="Kaster A.-K."/>
            <person name="Ovreas L."/>
            <person name="Rohde M."/>
            <person name="Galperin M.Y."/>
            <person name="Jogler C."/>
        </authorList>
    </citation>
    <scope>NUCLEOTIDE SEQUENCE [LARGE SCALE GENOMIC DNA]</scope>
    <source>
        <strain evidence="1 2">Pla108</strain>
    </source>
</reference>
<dbReference type="Proteomes" id="UP000317421">
    <property type="component" value="Unassembled WGS sequence"/>
</dbReference>